<name>A0A8S9IR29_BRACR</name>
<proteinExistence type="predicted"/>
<organism evidence="1">
    <name type="scientific">Brassica cretica</name>
    <name type="common">Mustard</name>
    <dbReference type="NCBI Taxonomy" id="69181"/>
    <lineage>
        <taxon>Eukaryota</taxon>
        <taxon>Viridiplantae</taxon>
        <taxon>Streptophyta</taxon>
        <taxon>Embryophyta</taxon>
        <taxon>Tracheophyta</taxon>
        <taxon>Spermatophyta</taxon>
        <taxon>Magnoliopsida</taxon>
        <taxon>eudicotyledons</taxon>
        <taxon>Gunneridae</taxon>
        <taxon>Pentapetalae</taxon>
        <taxon>rosids</taxon>
        <taxon>malvids</taxon>
        <taxon>Brassicales</taxon>
        <taxon>Brassicaceae</taxon>
        <taxon>Brassiceae</taxon>
        <taxon>Brassica</taxon>
    </lineage>
</organism>
<accession>A0A8S9IR29</accession>
<dbReference type="AlphaFoldDB" id="A0A8S9IR29"/>
<dbReference type="EMBL" id="QGKY02001015">
    <property type="protein sequence ID" value="KAF2572274.1"/>
    <property type="molecule type" value="Genomic_DNA"/>
</dbReference>
<evidence type="ECO:0000313" key="1">
    <source>
        <dbReference type="EMBL" id="KAF2572274.1"/>
    </source>
</evidence>
<reference evidence="1" key="1">
    <citation type="submission" date="2019-12" db="EMBL/GenBank/DDBJ databases">
        <title>Genome sequencing and annotation of Brassica cretica.</title>
        <authorList>
            <person name="Studholme D.J."/>
            <person name="Sarris P.F."/>
        </authorList>
    </citation>
    <scope>NUCLEOTIDE SEQUENCE</scope>
    <source>
        <strain evidence="1">PFS-102/07</strain>
        <tissue evidence="1">Leaf</tissue>
    </source>
</reference>
<protein>
    <submittedName>
        <fullName evidence="1">Uncharacterized protein</fullName>
    </submittedName>
</protein>
<gene>
    <name evidence="1" type="ORF">F2Q70_00001638</name>
</gene>
<comment type="caution">
    <text evidence="1">The sequence shown here is derived from an EMBL/GenBank/DDBJ whole genome shotgun (WGS) entry which is preliminary data.</text>
</comment>
<sequence length="59" mass="6747">MVPIKVHVVDLNQRIYAPEEIATVYNRSKSPTFLRERSTSIFIDPNKLEDASTLTKGKK</sequence>